<dbReference type="Proteomes" id="UP000219020">
    <property type="component" value="Unassembled WGS sequence"/>
</dbReference>
<evidence type="ECO:0000313" key="1">
    <source>
        <dbReference type="EMBL" id="PCS23481.1"/>
    </source>
</evidence>
<name>A0A2A5T5R2_9GAMM</name>
<accession>A0A2A5T5R2</accession>
<dbReference type="EMBL" id="NBYY01000009">
    <property type="protein sequence ID" value="PCS23481.1"/>
    <property type="molecule type" value="Genomic_DNA"/>
</dbReference>
<sequence length="40" mass="4415">MLSPKLTLPDYTAQVGEALVNVQAINKVIKLGMPVRYQTN</sequence>
<gene>
    <name evidence="1" type="ORF">BTN49_0449</name>
</gene>
<dbReference type="AlphaFoldDB" id="A0A2A5T5R2"/>
<comment type="caution">
    <text evidence="1">The sequence shown here is derived from an EMBL/GenBank/DDBJ whole genome shotgun (WGS) entry which is preliminary data.</text>
</comment>
<organism evidence="1 2">
    <name type="scientific">Candidatus Enterovibrio escicola</name>
    <dbReference type="NCBI Taxonomy" id="1927127"/>
    <lineage>
        <taxon>Bacteria</taxon>
        <taxon>Pseudomonadati</taxon>
        <taxon>Pseudomonadota</taxon>
        <taxon>Gammaproteobacteria</taxon>
        <taxon>Vibrionales</taxon>
        <taxon>Vibrionaceae</taxon>
        <taxon>Enterovibrio</taxon>
    </lineage>
</organism>
<protein>
    <submittedName>
        <fullName evidence="1">Mobile element protein</fullName>
    </submittedName>
</protein>
<proteinExistence type="predicted"/>
<keyword evidence="2" id="KW-1185">Reference proteome</keyword>
<reference evidence="2" key="1">
    <citation type="submission" date="2017-04" db="EMBL/GenBank/DDBJ databases">
        <title>Genome evolution of the luminous symbionts of deep sea anglerfish.</title>
        <authorList>
            <person name="Hendry T.A."/>
        </authorList>
    </citation>
    <scope>NUCLEOTIDE SEQUENCE [LARGE SCALE GENOMIC DNA]</scope>
</reference>
<evidence type="ECO:0000313" key="2">
    <source>
        <dbReference type="Proteomes" id="UP000219020"/>
    </source>
</evidence>